<dbReference type="EMBL" id="JBEPLU010000001">
    <property type="protein sequence ID" value="MET3525866.1"/>
    <property type="molecule type" value="Genomic_DNA"/>
</dbReference>
<reference evidence="1 2" key="1">
    <citation type="submission" date="2024-06" db="EMBL/GenBank/DDBJ databases">
        <title>Genomic Encyclopedia of Type Strains, Phase IV (KMG-IV): sequencing the most valuable type-strain genomes for metagenomic binning, comparative biology and taxonomic classification.</title>
        <authorList>
            <person name="Goeker M."/>
        </authorList>
    </citation>
    <scope>NUCLEOTIDE SEQUENCE [LARGE SCALE GENOMIC DNA]</scope>
    <source>
        <strain evidence="1 2">DSM 17809</strain>
    </source>
</reference>
<comment type="caution">
    <text evidence="1">The sequence shown here is derived from an EMBL/GenBank/DDBJ whole genome shotgun (WGS) entry which is preliminary data.</text>
</comment>
<dbReference type="GO" id="GO:0061693">
    <property type="term" value="F:alpha-D-ribose 1-methylphosphonate 5-triphosphate synthase activity"/>
    <property type="evidence" value="ECO:0007669"/>
    <property type="project" value="UniProtKB-EC"/>
</dbReference>
<name>A0ABV2EHL1_9CAUL</name>
<proteinExistence type="predicted"/>
<evidence type="ECO:0000313" key="2">
    <source>
        <dbReference type="Proteomes" id="UP001549110"/>
    </source>
</evidence>
<accession>A0ABV2EHL1</accession>
<evidence type="ECO:0000313" key="1">
    <source>
        <dbReference type="EMBL" id="MET3525866.1"/>
    </source>
</evidence>
<organism evidence="1 2">
    <name type="scientific">Phenylobacterium koreense</name>
    <dbReference type="NCBI Taxonomy" id="266125"/>
    <lineage>
        <taxon>Bacteria</taxon>
        <taxon>Pseudomonadati</taxon>
        <taxon>Pseudomonadota</taxon>
        <taxon>Alphaproteobacteria</taxon>
        <taxon>Caulobacterales</taxon>
        <taxon>Caulobacteraceae</taxon>
        <taxon>Phenylobacterium</taxon>
    </lineage>
</organism>
<protein>
    <submittedName>
        <fullName evidence="1">Alpha-D-ribose 1-methylphosphonate 5-triphosphate synthase subunit PhnG</fullName>
        <ecNumber evidence="1">2.7.8.37</ecNumber>
    </submittedName>
</protein>
<dbReference type="NCBIfam" id="TIGR03293">
    <property type="entry name" value="PhnG_redo"/>
    <property type="match status" value="1"/>
</dbReference>
<sequence>MSDRTAMDGEPDRRRWLSVLAKAPAQEVIAAWEGLAERPAFQALRAPENGMVLVRGRMGGTGDAFNLGEMTVTRAAVRLESGETGVGYVAGRNHRHAEIAAAVDAMMQSASLRPAVEDAVIARLESAQLQRHDLAARKAAATKVEFFTMVR</sequence>
<keyword evidence="1" id="KW-0808">Transferase</keyword>
<gene>
    <name evidence="1" type="ORF">ABID41_000961</name>
</gene>
<dbReference type="InterPro" id="IPR009609">
    <property type="entry name" value="Phosphonate_metab_PhnG"/>
</dbReference>
<keyword evidence="2" id="KW-1185">Reference proteome</keyword>
<dbReference type="Pfam" id="PF06754">
    <property type="entry name" value="PhnG"/>
    <property type="match status" value="1"/>
</dbReference>
<dbReference type="Proteomes" id="UP001549110">
    <property type="component" value="Unassembled WGS sequence"/>
</dbReference>
<dbReference type="EC" id="2.7.8.37" evidence="1"/>
<dbReference type="RefSeq" id="WP_331932203.1">
    <property type="nucleotide sequence ID" value="NZ_JBEPLU010000001.1"/>
</dbReference>